<proteinExistence type="predicted"/>
<dbReference type="Proteomes" id="UP001519503">
    <property type="component" value="Unassembled WGS sequence"/>
</dbReference>
<protein>
    <submittedName>
        <fullName evidence="1">HAD family hydrolase</fullName>
    </submittedName>
</protein>
<name>A0ABS5QV58_9LACO</name>
<dbReference type="RefSeq" id="WP_213820636.1">
    <property type="nucleotide sequence ID" value="NZ_JAAMFL010000001.1"/>
</dbReference>
<dbReference type="GO" id="GO:0016787">
    <property type="term" value="F:hydrolase activity"/>
    <property type="evidence" value="ECO:0007669"/>
    <property type="project" value="UniProtKB-KW"/>
</dbReference>
<dbReference type="PANTHER" id="PTHR10000">
    <property type="entry name" value="PHOSPHOSERINE PHOSPHATASE"/>
    <property type="match status" value="1"/>
</dbReference>
<dbReference type="PANTHER" id="PTHR10000:SF53">
    <property type="entry name" value="5-AMINO-6-(5-PHOSPHO-D-RIBITYLAMINO)URACIL PHOSPHATASE YBJI-RELATED"/>
    <property type="match status" value="1"/>
</dbReference>
<sequence length="277" mass="30990">MTIKLIASDMDGTFLTSQDQYDQARFAKVLAQLKEKKVRFVAASGRQLENLQELFAPMKEYGLLDQIDYIGSNGSVVAVPGQVLSAVYLKPEQIQKVIAWNAKNASITDNLIVLAGTKGTYVSNHATKEIRDMLAQFYPNVTQVEKLLEIDDQILGVSFIWPHDEVQKYVKIIEELFGDDIHVTGSGFGSVDILPKDVNKANALEILQDYYDLTDREVMVFGDNSNDLEMLQKYEHAYLMPNAADFMHKAHDKEAVATNVETGVLKTIEKELGLNPS</sequence>
<dbReference type="InterPro" id="IPR023214">
    <property type="entry name" value="HAD_sf"/>
</dbReference>
<keyword evidence="1" id="KW-0378">Hydrolase</keyword>
<dbReference type="Pfam" id="PF08282">
    <property type="entry name" value="Hydrolase_3"/>
    <property type="match status" value="1"/>
</dbReference>
<reference evidence="1 2" key="1">
    <citation type="submission" date="2020-02" db="EMBL/GenBank/DDBJ databases">
        <title>Fructobacillus sp. isolated from paper mulberry of Taiwan.</title>
        <authorList>
            <person name="Lin S.-T."/>
        </authorList>
    </citation>
    <scope>NUCLEOTIDE SEQUENCE [LARGE SCALE GENOMIC DNA]</scope>
    <source>
        <strain evidence="1 2">S1-1</strain>
    </source>
</reference>
<evidence type="ECO:0000313" key="1">
    <source>
        <dbReference type="EMBL" id="MBS9337035.1"/>
    </source>
</evidence>
<dbReference type="NCBIfam" id="TIGR01484">
    <property type="entry name" value="HAD-SF-IIB"/>
    <property type="match status" value="1"/>
</dbReference>
<dbReference type="EMBL" id="JAAMFL010000001">
    <property type="protein sequence ID" value="MBS9337035.1"/>
    <property type="molecule type" value="Genomic_DNA"/>
</dbReference>
<gene>
    <name evidence="1" type="ORF">G6R30_00940</name>
</gene>
<dbReference type="Gene3D" id="3.40.50.1000">
    <property type="entry name" value="HAD superfamily/HAD-like"/>
    <property type="match status" value="1"/>
</dbReference>
<accession>A0ABS5QV58</accession>
<dbReference type="CDD" id="cd07518">
    <property type="entry name" value="HAD_YbiV-Like"/>
    <property type="match status" value="1"/>
</dbReference>
<comment type="caution">
    <text evidence="1">The sequence shown here is derived from an EMBL/GenBank/DDBJ whole genome shotgun (WGS) entry which is preliminary data.</text>
</comment>
<dbReference type="SUPFAM" id="SSF56784">
    <property type="entry name" value="HAD-like"/>
    <property type="match status" value="1"/>
</dbReference>
<keyword evidence="2" id="KW-1185">Reference proteome</keyword>
<dbReference type="InterPro" id="IPR006379">
    <property type="entry name" value="HAD-SF_hydro_IIB"/>
</dbReference>
<dbReference type="Gene3D" id="3.30.1240.10">
    <property type="match status" value="1"/>
</dbReference>
<dbReference type="SFLD" id="SFLDS00003">
    <property type="entry name" value="Haloacid_Dehalogenase"/>
    <property type="match status" value="1"/>
</dbReference>
<dbReference type="InterPro" id="IPR036412">
    <property type="entry name" value="HAD-like_sf"/>
</dbReference>
<evidence type="ECO:0000313" key="2">
    <source>
        <dbReference type="Proteomes" id="UP001519503"/>
    </source>
</evidence>
<organism evidence="1 2">
    <name type="scientific">Fructobacillus parabroussonetiae</name>
    <dbReference type="NCBI Taxonomy" id="2713174"/>
    <lineage>
        <taxon>Bacteria</taxon>
        <taxon>Bacillati</taxon>
        <taxon>Bacillota</taxon>
        <taxon>Bacilli</taxon>
        <taxon>Lactobacillales</taxon>
        <taxon>Lactobacillaceae</taxon>
        <taxon>Fructobacillus</taxon>
    </lineage>
</organism>
<dbReference type="SFLD" id="SFLDG01140">
    <property type="entry name" value="C2.B:_Phosphomannomutase_and_P"/>
    <property type="match status" value="1"/>
</dbReference>